<proteinExistence type="predicted"/>
<sequence length="161" mass="18147">MKRFTDEERDILNKLQDKLGVSFVDHTFLLLTCGEDLKGKLYKFLPLNPDLALTAKFGFVKASQTSIGKRWFITGLVSTVTSIFVRGVARRHVHSVVILGQQLIRHVAVATSLMKMEVTVETSQLDSEQRHRARLDPEECDCDPVEMGPLTRCVTVQDVSM</sequence>
<comment type="caution">
    <text evidence="1">The sequence shown here is derived from an EMBL/GenBank/DDBJ whole genome shotgun (WGS) entry which is preliminary data.</text>
</comment>
<dbReference type="Proteomes" id="UP001460270">
    <property type="component" value="Unassembled WGS sequence"/>
</dbReference>
<evidence type="ECO:0000313" key="2">
    <source>
        <dbReference type="Proteomes" id="UP001460270"/>
    </source>
</evidence>
<name>A0AAW0NAJ1_9GOBI</name>
<reference evidence="2" key="1">
    <citation type="submission" date="2024-04" db="EMBL/GenBank/DDBJ databases">
        <title>Salinicola lusitanus LLJ914,a marine bacterium isolated from the Okinawa Trough.</title>
        <authorList>
            <person name="Li J."/>
        </authorList>
    </citation>
    <scope>NUCLEOTIDE SEQUENCE [LARGE SCALE GENOMIC DNA]</scope>
</reference>
<organism evidence="1 2">
    <name type="scientific">Mugilogobius chulae</name>
    <name type="common">yellowstripe goby</name>
    <dbReference type="NCBI Taxonomy" id="88201"/>
    <lineage>
        <taxon>Eukaryota</taxon>
        <taxon>Metazoa</taxon>
        <taxon>Chordata</taxon>
        <taxon>Craniata</taxon>
        <taxon>Vertebrata</taxon>
        <taxon>Euteleostomi</taxon>
        <taxon>Actinopterygii</taxon>
        <taxon>Neopterygii</taxon>
        <taxon>Teleostei</taxon>
        <taxon>Neoteleostei</taxon>
        <taxon>Acanthomorphata</taxon>
        <taxon>Gobiaria</taxon>
        <taxon>Gobiiformes</taxon>
        <taxon>Gobioidei</taxon>
        <taxon>Gobiidae</taxon>
        <taxon>Gobionellinae</taxon>
        <taxon>Mugilogobius</taxon>
    </lineage>
</organism>
<protein>
    <submittedName>
        <fullName evidence="1">Uncharacterized protein</fullName>
    </submittedName>
</protein>
<keyword evidence="2" id="KW-1185">Reference proteome</keyword>
<dbReference type="AlphaFoldDB" id="A0AAW0NAJ1"/>
<accession>A0AAW0NAJ1</accession>
<evidence type="ECO:0000313" key="1">
    <source>
        <dbReference type="EMBL" id="KAK7895670.1"/>
    </source>
</evidence>
<dbReference type="EMBL" id="JBBPFD010000015">
    <property type="protein sequence ID" value="KAK7895670.1"/>
    <property type="molecule type" value="Genomic_DNA"/>
</dbReference>
<gene>
    <name evidence="1" type="ORF">WMY93_020995</name>
</gene>